<dbReference type="Proteomes" id="UP001500191">
    <property type="component" value="Unassembled WGS sequence"/>
</dbReference>
<dbReference type="Pfam" id="PF05626">
    <property type="entry name" value="DUF790"/>
    <property type="match status" value="1"/>
</dbReference>
<accession>A0ABN1C9H9</accession>
<dbReference type="InterPro" id="IPR008508">
    <property type="entry name" value="Bax1"/>
</dbReference>
<sequence>MQRRGELRVVMFLSMLSHGPSPQAWGTLESGCAERFAKLDTPWTLEREVDLVPVPGGVILPDFRLVQGDRSVWSAPQNLDSVE</sequence>
<organism evidence="1 2">
    <name type="scientific">Deinococcus depolymerans</name>
    <dbReference type="NCBI Taxonomy" id="392408"/>
    <lineage>
        <taxon>Bacteria</taxon>
        <taxon>Thermotogati</taxon>
        <taxon>Deinococcota</taxon>
        <taxon>Deinococci</taxon>
        <taxon>Deinococcales</taxon>
        <taxon>Deinococcaceae</taxon>
        <taxon>Deinococcus</taxon>
    </lineage>
</organism>
<evidence type="ECO:0000313" key="1">
    <source>
        <dbReference type="EMBL" id="GAA0514160.1"/>
    </source>
</evidence>
<proteinExistence type="predicted"/>
<comment type="caution">
    <text evidence="1">The sequence shown here is derived from an EMBL/GenBank/DDBJ whole genome shotgun (WGS) entry which is preliminary data.</text>
</comment>
<protein>
    <submittedName>
        <fullName evidence="1">Uncharacterized protein</fullName>
    </submittedName>
</protein>
<reference evidence="1 2" key="1">
    <citation type="journal article" date="2019" name="Int. J. Syst. Evol. Microbiol.">
        <title>The Global Catalogue of Microorganisms (GCM) 10K type strain sequencing project: providing services to taxonomists for standard genome sequencing and annotation.</title>
        <authorList>
            <consortium name="The Broad Institute Genomics Platform"/>
            <consortium name="The Broad Institute Genome Sequencing Center for Infectious Disease"/>
            <person name="Wu L."/>
            <person name="Ma J."/>
        </authorList>
    </citation>
    <scope>NUCLEOTIDE SEQUENCE [LARGE SCALE GENOMIC DNA]</scope>
    <source>
        <strain evidence="1 2">JCM 14368</strain>
    </source>
</reference>
<evidence type="ECO:0000313" key="2">
    <source>
        <dbReference type="Proteomes" id="UP001500191"/>
    </source>
</evidence>
<name>A0ABN1C9H9_9DEIO</name>
<keyword evidence="2" id="KW-1185">Reference proteome</keyword>
<dbReference type="EMBL" id="BAAADB010000021">
    <property type="protein sequence ID" value="GAA0514160.1"/>
    <property type="molecule type" value="Genomic_DNA"/>
</dbReference>
<gene>
    <name evidence="1" type="ORF">GCM10008937_22290</name>
</gene>